<proteinExistence type="predicted"/>
<keyword evidence="4 6" id="KW-1133">Transmembrane helix</keyword>
<name>A0AAW8J8R9_9GAMM</name>
<organism evidence="7 8">
    <name type="scientific">Acinetobacter rudis</name>
    <dbReference type="NCBI Taxonomy" id="632955"/>
    <lineage>
        <taxon>Bacteria</taxon>
        <taxon>Pseudomonadati</taxon>
        <taxon>Pseudomonadota</taxon>
        <taxon>Gammaproteobacteria</taxon>
        <taxon>Moraxellales</taxon>
        <taxon>Moraxellaceae</taxon>
        <taxon>Acinetobacter</taxon>
    </lineage>
</organism>
<feature type="transmembrane region" description="Helical" evidence="6">
    <location>
        <begin position="147"/>
        <end position="170"/>
    </location>
</feature>
<dbReference type="GO" id="GO:0015171">
    <property type="term" value="F:amino acid transmembrane transporter activity"/>
    <property type="evidence" value="ECO:0007669"/>
    <property type="project" value="TreeGrafter"/>
</dbReference>
<reference evidence="7" key="1">
    <citation type="submission" date="2023-08" db="EMBL/GenBank/DDBJ databases">
        <title>Emergence of clinically-relevant ST2 carbapenem-resistant Acinetobacter baumannii strains in hospital sewages in Zhejiang, East of China.</title>
        <authorList>
            <person name="Kaichao C."/>
            <person name="Zhang R."/>
        </authorList>
    </citation>
    <scope>NUCLEOTIDE SEQUENCE</scope>
    <source>
        <strain evidence="7">M-RB-37</strain>
    </source>
</reference>
<evidence type="ECO:0000313" key="8">
    <source>
        <dbReference type="Proteomes" id="UP001243844"/>
    </source>
</evidence>
<evidence type="ECO:0000256" key="2">
    <source>
        <dbReference type="ARBA" id="ARBA00022475"/>
    </source>
</evidence>
<feature type="transmembrane region" description="Helical" evidence="6">
    <location>
        <begin position="43"/>
        <end position="64"/>
    </location>
</feature>
<dbReference type="GO" id="GO:0005886">
    <property type="term" value="C:plasma membrane"/>
    <property type="evidence" value="ECO:0007669"/>
    <property type="project" value="UniProtKB-SubCell"/>
</dbReference>
<gene>
    <name evidence="7" type="ORF">RFH47_06950</name>
</gene>
<dbReference type="PIRSF" id="PIRSF006324">
    <property type="entry name" value="LeuE"/>
    <property type="match status" value="1"/>
</dbReference>
<dbReference type="Proteomes" id="UP001243844">
    <property type="component" value="Unassembled WGS sequence"/>
</dbReference>
<comment type="caution">
    <text evidence="7">The sequence shown here is derived from an EMBL/GenBank/DDBJ whole genome shotgun (WGS) entry which is preliminary data.</text>
</comment>
<dbReference type="AlphaFoldDB" id="A0AAW8J8R9"/>
<sequence>MNLNTFLLFLPACLALNMVLGPNNVLSIMIGAEQGLKSAAIAYLGRFFAFIILIFITALGLGTLLTASAQIFLMIKFIGAIYLLWIGYQLLTSKANMQDETITAYNQDIKLLIKKDFNIAIANPKAILIFTAFFPQFIHLDHYWSDFMTLGVIFLCLEFFAVLCYALLGAKLVKMLKRERFGMINKISGVLMITFGLALAFMKKPSA</sequence>
<evidence type="ECO:0000313" key="7">
    <source>
        <dbReference type="EMBL" id="MDQ8935463.1"/>
    </source>
</evidence>
<comment type="subcellular location">
    <subcellularLocation>
        <location evidence="1">Cell membrane</location>
        <topology evidence="1">Multi-pass membrane protein</topology>
    </subcellularLocation>
</comment>
<feature type="transmembrane region" description="Helical" evidence="6">
    <location>
        <begin position="182"/>
        <end position="202"/>
    </location>
</feature>
<dbReference type="EMBL" id="JAVIDL010000010">
    <property type="protein sequence ID" value="MDQ8935463.1"/>
    <property type="molecule type" value="Genomic_DNA"/>
</dbReference>
<evidence type="ECO:0000256" key="5">
    <source>
        <dbReference type="ARBA" id="ARBA00023136"/>
    </source>
</evidence>
<evidence type="ECO:0000256" key="4">
    <source>
        <dbReference type="ARBA" id="ARBA00022989"/>
    </source>
</evidence>
<accession>A0AAW8J8R9</accession>
<protein>
    <submittedName>
        <fullName evidence="7">LysE family translocator</fullName>
    </submittedName>
</protein>
<dbReference type="PANTHER" id="PTHR30086:SF20">
    <property type="entry name" value="ARGININE EXPORTER PROTEIN ARGO-RELATED"/>
    <property type="match status" value="1"/>
</dbReference>
<evidence type="ECO:0000256" key="3">
    <source>
        <dbReference type="ARBA" id="ARBA00022692"/>
    </source>
</evidence>
<feature type="transmembrane region" description="Helical" evidence="6">
    <location>
        <begin position="71"/>
        <end position="91"/>
    </location>
</feature>
<evidence type="ECO:0000256" key="1">
    <source>
        <dbReference type="ARBA" id="ARBA00004651"/>
    </source>
</evidence>
<dbReference type="PANTHER" id="PTHR30086">
    <property type="entry name" value="ARGININE EXPORTER PROTEIN ARGO"/>
    <property type="match status" value="1"/>
</dbReference>
<keyword evidence="5 6" id="KW-0472">Membrane</keyword>
<keyword evidence="3 6" id="KW-0812">Transmembrane</keyword>
<dbReference type="InterPro" id="IPR001123">
    <property type="entry name" value="LeuE-type"/>
</dbReference>
<dbReference type="RefSeq" id="WP_308981281.1">
    <property type="nucleotide sequence ID" value="NZ_JAVIDL010000010.1"/>
</dbReference>
<evidence type="ECO:0000256" key="6">
    <source>
        <dbReference type="SAM" id="Phobius"/>
    </source>
</evidence>
<dbReference type="Pfam" id="PF01810">
    <property type="entry name" value="LysE"/>
    <property type="match status" value="1"/>
</dbReference>
<keyword evidence="2" id="KW-1003">Cell membrane</keyword>